<dbReference type="AlphaFoldDB" id="Q5BA26"/>
<dbReference type="PROSITE" id="PS50297">
    <property type="entry name" value="ANK_REP_REGION"/>
    <property type="match status" value="1"/>
</dbReference>
<protein>
    <submittedName>
        <fullName evidence="3">Uncharacterized protein</fullName>
    </submittedName>
</protein>
<dbReference type="RefSeq" id="XP_660208.1">
    <property type="nucleotide sequence ID" value="XM_655116.1"/>
</dbReference>
<feature type="chain" id="PRO_5010263092" evidence="2">
    <location>
        <begin position="20"/>
        <end position="401"/>
    </location>
</feature>
<accession>C8VKM4</accession>
<accession>Q5BA26</accession>
<keyword evidence="4" id="KW-1185">Reference proteome</keyword>
<gene>
    <name evidence="3" type="ORF">ANIA_02604</name>
</gene>
<dbReference type="OrthoDB" id="3200163at2759"/>
<dbReference type="InParanoid" id="Q5BA26"/>
<dbReference type="GeneID" id="2875616"/>
<keyword evidence="1" id="KW-0040">ANK repeat</keyword>
<dbReference type="InterPro" id="IPR002110">
    <property type="entry name" value="Ankyrin_rpt"/>
</dbReference>
<feature type="repeat" description="ANK" evidence="1">
    <location>
        <begin position="241"/>
        <end position="274"/>
    </location>
</feature>
<keyword evidence="2" id="KW-0732">Signal</keyword>
<dbReference type="InterPro" id="IPR036770">
    <property type="entry name" value="Ankyrin_rpt-contain_sf"/>
</dbReference>
<dbReference type="HOGENOM" id="CLU_687018_0_0_1"/>
<evidence type="ECO:0000256" key="2">
    <source>
        <dbReference type="SAM" id="SignalP"/>
    </source>
</evidence>
<dbReference type="Pfam" id="PF00023">
    <property type="entry name" value="Ank"/>
    <property type="match status" value="1"/>
</dbReference>
<dbReference type="PROSITE" id="PS50088">
    <property type="entry name" value="ANK_REPEAT"/>
    <property type="match status" value="1"/>
</dbReference>
<feature type="signal peptide" evidence="2">
    <location>
        <begin position="1"/>
        <end position="19"/>
    </location>
</feature>
<dbReference type="Gene3D" id="1.25.40.20">
    <property type="entry name" value="Ankyrin repeat-containing domain"/>
    <property type="match status" value="1"/>
</dbReference>
<evidence type="ECO:0000313" key="4">
    <source>
        <dbReference type="Proteomes" id="UP000000560"/>
    </source>
</evidence>
<organism evidence="3 4">
    <name type="scientific">Emericella nidulans (strain FGSC A4 / ATCC 38163 / CBS 112.46 / NRRL 194 / M139)</name>
    <name type="common">Aspergillus nidulans</name>
    <dbReference type="NCBI Taxonomy" id="227321"/>
    <lineage>
        <taxon>Eukaryota</taxon>
        <taxon>Fungi</taxon>
        <taxon>Dikarya</taxon>
        <taxon>Ascomycota</taxon>
        <taxon>Pezizomycotina</taxon>
        <taxon>Eurotiomycetes</taxon>
        <taxon>Eurotiomycetidae</taxon>
        <taxon>Eurotiales</taxon>
        <taxon>Aspergillaceae</taxon>
        <taxon>Aspergillus</taxon>
        <taxon>Aspergillus subgen. Nidulantes</taxon>
    </lineage>
</organism>
<dbReference type="EMBL" id="BN001307">
    <property type="protein sequence ID" value="CBF87183.1"/>
    <property type="molecule type" value="Genomic_DNA"/>
</dbReference>
<dbReference type="KEGG" id="ani:ANIA_02604"/>
<proteinExistence type="predicted"/>
<evidence type="ECO:0000256" key="1">
    <source>
        <dbReference type="PROSITE-ProRule" id="PRU00023"/>
    </source>
</evidence>
<reference evidence="4" key="2">
    <citation type="journal article" date="2009" name="Fungal Genet. Biol.">
        <title>The 2008 update of the Aspergillus nidulans genome annotation: a community effort.</title>
        <authorList>
            <person name="Wortman J.R."/>
            <person name="Gilsenan J.M."/>
            <person name="Joardar V."/>
            <person name="Deegan J."/>
            <person name="Clutterbuck J."/>
            <person name="Andersen M.R."/>
            <person name="Archer D."/>
            <person name="Bencina M."/>
            <person name="Braus G."/>
            <person name="Coutinho P."/>
            <person name="von Dohren H."/>
            <person name="Doonan J."/>
            <person name="Driessen A.J."/>
            <person name="Durek P."/>
            <person name="Espeso E."/>
            <person name="Fekete E."/>
            <person name="Flipphi M."/>
            <person name="Estrada C.G."/>
            <person name="Geysens S."/>
            <person name="Goldman G."/>
            <person name="de Groot P.W."/>
            <person name="Hansen K."/>
            <person name="Harris S.D."/>
            <person name="Heinekamp T."/>
            <person name="Helmstaedt K."/>
            <person name="Henrissat B."/>
            <person name="Hofmann G."/>
            <person name="Homan T."/>
            <person name="Horio T."/>
            <person name="Horiuchi H."/>
            <person name="James S."/>
            <person name="Jones M."/>
            <person name="Karaffa L."/>
            <person name="Karanyi Z."/>
            <person name="Kato M."/>
            <person name="Keller N."/>
            <person name="Kelly D.E."/>
            <person name="Kiel J.A."/>
            <person name="Kim J.M."/>
            <person name="van der Klei I.J."/>
            <person name="Klis F.M."/>
            <person name="Kovalchuk A."/>
            <person name="Krasevec N."/>
            <person name="Kubicek C.P."/>
            <person name="Liu B."/>
            <person name="Maccabe A."/>
            <person name="Meyer V."/>
            <person name="Mirabito P."/>
            <person name="Miskei M."/>
            <person name="Mos M."/>
            <person name="Mullins J."/>
            <person name="Nelson D.R."/>
            <person name="Nielsen J."/>
            <person name="Oakley B.R."/>
            <person name="Osmani S.A."/>
            <person name="Pakula T."/>
            <person name="Paszewski A."/>
            <person name="Paulsen I."/>
            <person name="Pilsyk S."/>
            <person name="Pocsi I."/>
            <person name="Punt P.J."/>
            <person name="Ram A.F."/>
            <person name="Ren Q."/>
            <person name="Robellet X."/>
            <person name="Robson G."/>
            <person name="Seiboth B."/>
            <person name="van Solingen P."/>
            <person name="Specht T."/>
            <person name="Sun J."/>
            <person name="Taheri-Talesh N."/>
            <person name="Takeshita N."/>
            <person name="Ussery D."/>
            <person name="vanKuyk P.A."/>
            <person name="Visser H."/>
            <person name="van de Vondervoort P.J."/>
            <person name="de Vries R.P."/>
            <person name="Walton J."/>
            <person name="Xiang X."/>
            <person name="Xiong Y."/>
            <person name="Zeng A.P."/>
            <person name="Brandt B.W."/>
            <person name="Cornell M.J."/>
            <person name="van den Hondel C.A."/>
            <person name="Visser J."/>
            <person name="Oliver S.G."/>
            <person name="Turner G."/>
        </authorList>
    </citation>
    <scope>GENOME REANNOTATION</scope>
    <source>
        <strain evidence="4">FGSC A4 / ATCC 38163 / CBS 112.46 / NRRL 194 / M139</strain>
    </source>
</reference>
<dbReference type="SUPFAM" id="SSF48403">
    <property type="entry name" value="Ankyrin repeat"/>
    <property type="match status" value="1"/>
</dbReference>
<sequence length="401" mass="44674">MAELVGVIASALTFGTVVAQLTASINSLKDFCEQIRDLPSDIGWLVQDIEVLGLVLGDIEADLVREPIKSGLNNNKHVQQCHQFCVEAAAKLETTYRALMQDIQSGARIPQYYAMTKLVMRRGRIEKHKSRLQDVIRLLLLSQQCYTRNYPTAGVGVGRKPSSSRCKAFVWRASLPHWVTTKALEISGLKFPDGWQWIFRTYNTIPLDSDVVDLTMYGDIQGLRRLFASKQASPFDRIEGNGYTLLHYAVPGPNGHKVLEFLLNEGADVSIAGGSRKPVTPLSYLVWSGSVGGGQGWTLLPSLQVLLRRSEELYETPEETINGFLSEFHGTAEEFRFCQQRCCPNFYQMPQWTRVAVAATAASGVWDAYHMPETIRTILGETELGAELLGQCGTETWHKSG</sequence>
<dbReference type="Proteomes" id="UP000000560">
    <property type="component" value="Chromosome VII"/>
</dbReference>
<evidence type="ECO:0000313" key="3">
    <source>
        <dbReference type="EMBL" id="CBF87183.1"/>
    </source>
</evidence>
<dbReference type="OMA" id="WYIWLSE"/>
<reference evidence="4" key="1">
    <citation type="journal article" date="2005" name="Nature">
        <title>Sequencing of Aspergillus nidulans and comparative analysis with A. fumigatus and A. oryzae.</title>
        <authorList>
            <person name="Galagan J.E."/>
            <person name="Calvo S.E."/>
            <person name="Cuomo C."/>
            <person name="Ma L.J."/>
            <person name="Wortman J.R."/>
            <person name="Batzoglou S."/>
            <person name="Lee S.I."/>
            <person name="Basturkmen M."/>
            <person name="Spevak C.C."/>
            <person name="Clutterbuck J."/>
            <person name="Kapitonov V."/>
            <person name="Jurka J."/>
            <person name="Scazzocchio C."/>
            <person name="Farman M."/>
            <person name="Butler J."/>
            <person name="Purcell S."/>
            <person name="Harris S."/>
            <person name="Braus G.H."/>
            <person name="Draht O."/>
            <person name="Busch S."/>
            <person name="D'Enfert C."/>
            <person name="Bouchier C."/>
            <person name="Goldman G.H."/>
            <person name="Bell-Pedersen D."/>
            <person name="Griffiths-Jones S."/>
            <person name="Doonan J.H."/>
            <person name="Yu J."/>
            <person name="Vienken K."/>
            <person name="Pain A."/>
            <person name="Freitag M."/>
            <person name="Selker E.U."/>
            <person name="Archer D.B."/>
            <person name="Penalva M.A."/>
            <person name="Oakley B.R."/>
            <person name="Momany M."/>
            <person name="Tanaka T."/>
            <person name="Kumagai T."/>
            <person name="Asai K."/>
            <person name="Machida M."/>
            <person name="Nierman W.C."/>
            <person name="Denning D.W."/>
            <person name="Caddick M."/>
            <person name="Hynes M."/>
            <person name="Paoletti M."/>
            <person name="Fischer R."/>
            <person name="Miller B."/>
            <person name="Dyer P."/>
            <person name="Sachs M.S."/>
            <person name="Osmani S.A."/>
            <person name="Birren B.W."/>
        </authorList>
    </citation>
    <scope>NUCLEOTIDE SEQUENCE [LARGE SCALE GENOMIC DNA]</scope>
    <source>
        <strain evidence="4">FGSC A4 / ATCC 38163 / CBS 112.46 / NRRL 194 / M139</strain>
    </source>
</reference>
<dbReference type="eggNOG" id="ENOG502SQZW">
    <property type="taxonomic scope" value="Eukaryota"/>
</dbReference>
<name>Q5BA26_EMENI</name>